<dbReference type="InterPro" id="IPR012337">
    <property type="entry name" value="RNaseH-like_sf"/>
</dbReference>
<protein>
    <recommendedName>
        <fullName evidence="3">RNase H type-1 domain-containing protein</fullName>
    </recommendedName>
</protein>
<organism evidence="1 2">
    <name type="scientific">Paenibacillus aceris</name>
    <dbReference type="NCBI Taxonomy" id="869555"/>
    <lineage>
        <taxon>Bacteria</taxon>
        <taxon>Bacillati</taxon>
        <taxon>Bacillota</taxon>
        <taxon>Bacilli</taxon>
        <taxon>Bacillales</taxon>
        <taxon>Paenibacillaceae</taxon>
        <taxon>Paenibacillus</taxon>
    </lineage>
</organism>
<dbReference type="EMBL" id="JAGGKV010000012">
    <property type="protein sequence ID" value="MBP1965182.1"/>
    <property type="molecule type" value="Genomic_DNA"/>
</dbReference>
<proteinExistence type="predicted"/>
<dbReference type="SUPFAM" id="SSF53098">
    <property type="entry name" value="Ribonuclease H-like"/>
    <property type="match status" value="1"/>
</dbReference>
<accession>A0ABS4I2M3</accession>
<gene>
    <name evidence="1" type="ORF">J2Z65_004415</name>
</gene>
<reference evidence="1 2" key="1">
    <citation type="submission" date="2021-03" db="EMBL/GenBank/DDBJ databases">
        <title>Genomic Encyclopedia of Type Strains, Phase IV (KMG-IV): sequencing the most valuable type-strain genomes for metagenomic binning, comparative biology and taxonomic classification.</title>
        <authorList>
            <person name="Goeker M."/>
        </authorList>
    </citation>
    <scope>NUCLEOTIDE SEQUENCE [LARGE SCALE GENOMIC DNA]</scope>
    <source>
        <strain evidence="1 2">DSM 24950</strain>
    </source>
</reference>
<keyword evidence="2" id="KW-1185">Reference proteome</keyword>
<evidence type="ECO:0000313" key="1">
    <source>
        <dbReference type="EMBL" id="MBP1965182.1"/>
    </source>
</evidence>
<dbReference type="RefSeq" id="WP_167051884.1">
    <property type="nucleotide sequence ID" value="NZ_JAAOZR010000001.1"/>
</dbReference>
<name>A0ABS4I2M3_9BACL</name>
<evidence type="ECO:0000313" key="2">
    <source>
        <dbReference type="Proteomes" id="UP001519344"/>
    </source>
</evidence>
<dbReference type="Proteomes" id="UP001519344">
    <property type="component" value="Unassembled WGS sequence"/>
</dbReference>
<comment type="caution">
    <text evidence="1">The sequence shown here is derived from an EMBL/GenBank/DDBJ whole genome shotgun (WGS) entry which is preliminary data.</text>
</comment>
<sequence>MTIIESKKVYTQFINKTMYAEFLAVKYAIETLPKILLEYNRYSCCPVSITILSDSQVIEDFIYRGAGKKAYMRELIAEINALLELLSDDLKVTVKYIGDQKNQNIFHKASHNSARRAIGKK</sequence>
<evidence type="ECO:0008006" key="3">
    <source>
        <dbReference type="Google" id="ProtNLM"/>
    </source>
</evidence>